<dbReference type="EMBL" id="CP001848">
    <property type="protein sequence ID" value="ADB19018.1"/>
    <property type="molecule type" value="Genomic_DNA"/>
</dbReference>
<dbReference type="OrthoDB" id="235850at2"/>
<organism evidence="2 3">
    <name type="scientific">Pirellula staleyi (strain ATCC 27377 / DSM 6068 / ICPB 4128)</name>
    <name type="common">Pirella staleyi</name>
    <dbReference type="NCBI Taxonomy" id="530564"/>
    <lineage>
        <taxon>Bacteria</taxon>
        <taxon>Pseudomonadati</taxon>
        <taxon>Planctomycetota</taxon>
        <taxon>Planctomycetia</taxon>
        <taxon>Pirellulales</taxon>
        <taxon>Pirellulaceae</taxon>
        <taxon>Pirellula</taxon>
    </lineage>
</organism>
<dbReference type="Proteomes" id="UP000001887">
    <property type="component" value="Chromosome"/>
</dbReference>
<accession>D2R556</accession>
<evidence type="ECO:0000256" key="1">
    <source>
        <dbReference type="SAM" id="SignalP"/>
    </source>
</evidence>
<protein>
    <recommendedName>
        <fullName evidence="4">Peptidase domain protein</fullName>
    </recommendedName>
</protein>
<dbReference type="HOGENOM" id="CLU_309692_0_0_0"/>
<sequence length="951" mass="100530" precursor="true">MKWLTSILLSLFALQVASAAPRVTQLSMHGLQIGQPTTIVISGADLLDAPTILLPVKIASQTIKPGATAARVEIEITIDAEAQPGIYPLRLASSKGVSAPVLVGVDTLPQLVTPPTPLVLPLALHGSVGANVVQKFEFVGKKNDKLVVDCEAQRIGSGLKPVIRLYGNRGAQVAWSPPRRQLSGDARLETVLPEDGNYTIELHDQLLRPAGSGYYRLKIGDLSYADLTLPLGVKWGEAIDAKVSSGSAGTVVRLDAAATTEVAQSDEILATIASKQGFTGHRPLATVSNFIEATETAETTEKGQPLATVPVAVTGTLATAGEADKYLIDVVAGQKLRLQVFAQRVGSSIDAVLSVRKPGGAQLATSDDASGSADPLLDFNVPGDTPQLEVVVTDMQRRAGADHTYRLAISDLARPDFDLLLTRSEVNIAAGSAQLVRVDATRRNYNGPIELKFLGLPAGITVSGNLVAEGSSSAIVVLAAAADAKGAAGVRVLGTSPDGTVSRVASFVPYAGTAMRGDLRTQFAVAIAEKSPLEIVWQANDADRLPLGNKLAIPLKLTSSAMGAKYRLKAITTQQMPKKTVKVNNADQVVDDVERTLRLESAELMDAVTSDVVAQLLVPADLPKQPWDIAIEAELVSADGKTVLASVVTPVRRIETVVPFSATLSSPPMIQAKAGDGETGKFTGAIVRQFGFTGDLAVTLENLPKGLTAPVAIIPADKNEFELEVRFPFAVKPQKIAGATLVVIQPPVSATSVRSASIPVEIEVIEGTKPVAEQPQVIFEDEPEFVATLTQGAGKVELDERQKYSGKAGLKITPDQKHQVPAAEGIKIRENPGPGEFRYLRFAWRKQGGNSICLQLNHDGTWGPGGTGREGAKFRYHAGPGGECYGASVVIDEKLPGKFAVVTRDLFADFGEFTLTGIAFSAVDGQAAFFDHLYLGRSIDDFTLLKPGKAE</sequence>
<keyword evidence="1" id="KW-0732">Signal</keyword>
<reference evidence="2 3" key="1">
    <citation type="journal article" date="2009" name="Stand. Genomic Sci.">
        <title>Complete genome sequence of Pirellula staleyi type strain (ATCC 27377).</title>
        <authorList>
            <person name="Clum A."/>
            <person name="Tindall B.J."/>
            <person name="Sikorski J."/>
            <person name="Ivanova N."/>
            <person name="Mavrommatis K."/>
            <person name="Lucas S."/>
            <person name="Glavina del Rio T."/>
            <person name="Nolan M."/>
            <person name="Chen F."/>
            <person name="Tice H."/>
            <person name="Pitluck S."/>
            <person name="Cheng J.F."/>
            <person name="Chertkov O."/>
            <person name="Brettin T."/>
            <person name="Han C."/>
            <person name="Detter J.C."/>
            <person name="Kuske C."/>
            <person name="Bruce D."/>
            <person name="Goodwin L."/>
            <person name="Ovchinikova G."/>
            <person name="Pati A."/>
            <person name="Mikhailova N."/>
            <person name="Chen A."/>
            <person name="Palaniappan K."/>
            <person name="Land M."/>
            <person name="Hauser L."/>
            <person name="Chang Y.J."/>
            <person name="Jeffries C.D."/>
            <person name="Chain P."/>
            <person name="Rohde M."/>
            <person name="Goker M."/>
            <person name="Bristow J."/>
            <person name="Eisen J.A."/>
            <person name="Markowitz V."/>
            <person name="Hugenholtz P."/>
            <person name="Kyrpides N.C."/>
            <person name="Klenk H.P."/>
            <person name="Lapidus A."/>
        </authorList>
    </citation>
    <scope>NUCLEOTIDE SEQUENCE [LARGE SCALE GENOMIC DNA]</scope>
    <source>
        <strain evidence="3">ATCC 27377 / DSM 6068 / ICPB 4128</strain>
    </source>
</reference>
<keyword evidence="3" id="KW-1185">Reference proteome</keyword>
<name>D2R556_PIRSD</name>
<dbReference type="KEGG" id="psl:Psta_4371"/>
<feature type="signal peptide" evidence="1">
    <location>
        <begin position="1"/>
        <end position="19"/>
    </location>
</feature>
<feature type="chain" id="PRO_5003034622" description="Peptidase domain protein" evidence="1">
    <location>
        <begin position="20"/>
        <end position="951"/>
    </location>
</feature>
<dbReference type="eggNOG" id="COG3064">
    <property type="taxonomic scope" value="Bacteria"/>
</dbReference>
<evidence type="ECO:0008006" key="4">
    <source>
        <dbReference type="Google" id="ProtNLM"/>
    </source>
</evidence>
<evidence type="ECO:0000313" key="3">
    <source>
        <dbReference type="Proteomes" id="UP000001887"/>
    </source>
</evidence>
<dbReference type="Gene3D" id="2.60.120.380">
    <property type="match status" value="2"/>
</dbReference>
<proteinExistence type="predicted"/>
<dbReference type="eggNOG" id="COG0265">
    <property type="taxonomic scope" value="Bacteria"/>
</dbReference>
<dbReference type="AlphaFoldDB" id="D2R556"/>
<gene>
    <name evidence="2" type="ordered locus">Psta_4371</name>
</gene>
<evidence type="ECO:0000313" key="2">
    <source>
        <dbReference type="EMBL" id="ADB19018.1"/>
    </source>
</evidence>